<dbReference type="EMBL" id="ALJD01000006">
    <property type="protein sequence ID" value="EJN59316.1"/>
    <property type="molecule type" value="Genomic_DNA"/>
</dbReference>
<proteinExistence type="predicted"/>
<feature type="domain" description="DUF7999" evidence="1">
    <location>
        <begin position="9"/>
        <end position="82"/>
    </location>
</feature>
<accession>J3JFL0</accession>
<dbReference type="eggNOG" id="arCOG08122">
    <property type="taxonomic scope" value="Archaea"/>
</dbReference>
<evidence type="ECO:0000313" key="2">
    <source>
        <dbReference type="EMBL" id="EJN59316.1"/>
    </source>
</evidence>
<dbReference type="RefSeq" id="WP_009375378.1">
    <property type="nucleotide sequence ID" value="NZ_ALJD01000006.1"/>
</dbReference>
<gene>
    <name evidence="2" type="ORF">HSB1_27370</name>
</gene>
<dbReference type="Pfam" id="PF26006">
    <property type="entry name" value="DUF7999"/>
    <property type="match status" value="1"/>
</dbReference>
<reference evidence="2 3" key="1">
    <citation type="journal article" date="2012" name="J. Bacteriol.">
        <title>Draft Genome Sequence of the Extremely Halophilic Archaeon Halogranum salarium B-1T.</title>
        <authorList>
            <person name="Kim K.K."/>
            <person name="Lee K.C."/>
            <person name="Lee J.S."/>
        </authorList>
    </citation>
    <scope>NUCLEOTIDE SEQUENCE [LARGE SCALE GENOMIC DNA]</scope>
    <source>
        <strain evidence="2 3">B-1</strain>
    </source>
</reference>
<evidence type="ECO:0000259" key="1">
    <source>
        <dbReference type="Pfam" id="PF26006"/>
    </source>
</evidence>
<sequence length="83" mass="9097">MSQATPTSQSQNVQTVTIEREMNEYGALTVHVDGQNATRHIVEYASEELKTILRQLPSGSSVPLTIEPIGTRGNAWRATSLTQ</sequence>
<evidence type="ECO:0000313" key="3">
    <source>
        <dbReference type="Proteomes" id="UP000007813"/>
    </source>
</evidence>
<name>J3JFL0_9EURY</name>
<dbReference type="InterPro" id="IPR058312">
    <property type="entry name" value="DUF7999"/>
</dbReference>
<dbReference type="Proteomes" id="UP000007813">
    <property type="component" value="Unassembled WGS sequence"/>
</dbReference>
<protein>
    <recommendedName>
        <fullName evidence="1">DUF7999 domain-containing protein</fullName>
    </recommendedName>
</protein>
<dbReference type="AlphaFoldDB" id="J3JFL0"/>
<dbReference type="OrthoDB" id="340706at2157"/>
<comment type="caution">
    <text evidence="2">The sequence shown here is derived from an EMBL/GenBank/DDBJ whole genome shotgun (WGS) entry which is preliminary data.</text>
</comment>
<organism evidence="2 3">
    <name type="scientific">Halogranum salarium B-1</name>
    <dbReference type="NCBI Taxonomy" id="1210908"/>
    <lineage>
        <taxon>Archaea</taxon>
        <taxon>Methanobacteriati</taxon>
        <taxon>Methanobacteriota</taxon>
        <taxon>Stenosarchaea group</taxon>
        <taxon>Halobacteria</taxon>
        <taxon>Halobacteriales</taxon>
        <taxon>Haloferacaceae</taxon>
    </lineage>
</organism>